<accession>A0A448WH18</accession>
<evidence type="ECO:0000313" key="2">
    <source>
        <dbReference type="EMBL" id="VEL11588.1"/>
    </source>
</evidence>
<name>A0A448WH18_9PLAT</name>
<evidence type="ECO:0000256" key="1">
    <source>
        <dbReference type="SAM" id="MobiDB-lite"/>
    </source>
</evidence>
<feature type="compositionally biased region" description="Polar residues" evidence="1">
    <location>
        <begin position="55"/>
        <end position="79"/>
    </location>
</feature>
<comment type="caution">
    <text evidence="2">The sequence shown here is derived from an EMBL/GenBank/DDBJ whole genome shotgun (WGS) entry which is preliminary data.</text>
</comment>
<keyword evidence="3" id="KW-1185">Reference proteome</keyword>
<dbReference type="EMBL" id="CAAALY010012251">
    <property type="protein sequence ID" value="VEL11588.1"/>
    <property type="molecule type" value="Genomic_DNA"/>
</dbReference>
<feature type="region of interest" description="Disordered" evidence="1">
    <location>
        <begin position="54"/>
        <end position="79"/>
    </location>
</feature>
<dbReference type="AlphaFoldDB" id="A0A448WH18"/>
<protein>
    <submittedName>
        <fullName evidence="2">Uncharacterized protein</fullName>
    </submittedName>
</protein>
<reference evidence="2" key="1">
    <citation type="submission" date="2018-11" db="EMBL/GenBank/DDBJ databases">
        <authorList>
            <consortium name="Pathogen Informatics"/>
        </authorList>
    </citation>
    <scope>NUCLEOTIDE SEQUENCE</scope>
</reference>
<organism evidence="2 3">
    <name type="scientific">Protopolystoma xenopodis</name>
    <dbReference type="NCBI Taxonomy" id="117903"/>
    <lineage>
        <taxon>Eukaryota</taxon>
        <taxon>Metazoa</taxon>
        <taxon>Spiralia</taxon>
        <taxon>Lophotrochozoa</taxon>
        <taxon>Platyhelminthes</taxon>
        <taxon>Monogenea</taxon>
        <taxon>Polyopisthocotylea</taxon>
        <taxon>Polystomatidea</taxon>
        <taxon>Polystomatidae</taxon>
        <taxon>Protopolystoma</taxon>
    </lineage>
</organism>
<gene>
    <name evidence="2" type="ORF">PXEA_LOCUS5028</name>
</gene>
<evidence type="ECO:0000313" key="3">
    <source>
        <dbReference type="Proteomes" id="UP000784294"/>
    </source>
</evidence>
<dbReference type="Proteomes" id="UP000784294">
    <property type="component" value="Unassembled WGS sequence"/>
</dbReference>
<proteinExistence type="predicted"/>
<sequence>MSLQLSTAPSLHLPTSMLLPPLTIPIPMAQLLHLMSWSPNKLQALTKQKLERESLNSMGSSQDGVESNEHISLQVWQQN</sequence>